<accession>A0A7Y9IQA1</accession>
<dbReference type="CDD" id="cd00448">
    <property type="entry name" value="YjgF_YER057c_UK114_family"/>
    <property type="match status" value="1"/>
</dbReference>
<dbReference type="EC" id="3.5.99.10" evidence="2"/>
<dbReference type="InterPro" id="IPR006175">
    <property type="entry name" value="YjgF/YER057c/UK114"/>
</dbReference>
<comment type="caution">
    <text evidence="2">The sequence shown here is derived from an EMBL/GenBank/DDBJ whole genome shotgun (WGS) entry which is preliminary data.</text>
</comment>
<dbReference type="EMBL" id="JACBYR010000001">
    <property type="protein sequence ID" value="NYE81095.1"/>
    <property type="molecule type" value="Genomic_DNA"/>
</dbReference>
<keyword evidence="2" id="KW-0378">Hydrolase</keyword>
<name>A0A7Y9IQA1_9BURK</name>
<evidence type="ECO:0000256" key="1">
    <source>
        <dbReference type="ARBA" id="ARBA00010552"/>
    </source>
</evidence>
<gene>
    <name evidence="2" type="ORF">FHW18_000366</name>
</gene>
<dbReference type="Gene3D" id="3.30.1330.40">
    <property type="entry name" value="RutC-like"/>
    <property type="match status" value="1"/>
</dbReference>
<proteinExistence type="inferred from homology"/>
<dbReference type="InterPro" id="IPR035959">
    <property type="entry name" value="RutC-like_sf"/>
</dbReference>
<dbReference type="Pfam" id="PF01042">
    <property type="entry name" value="Ribonuc_L-PSP"/>
    <property type="match status" value="1"/>
</dbReference>
<dbReference type="Proteomes" id="UP000542125">
    <property type="component" value="Unassembled WGS sequence"/>
</dbReference>
<dbReference type="GO" id="GO:0120241">
    <property type="term" value="F:2-iminobutanoate/2-iminopropanoate deaminase"/>
    <property type="evidence" value="ECO:0007669"/>
    <property type="project" value="UniProtKB-EC"/>
</dbReference>
<dbReference type="GO" id="GO:0005829">
    <property type="term" value="C:cytosol"/>
    <property type="evidence" value="ECO:0007669"/>
    <property type="project" value="TreeGrafter"/>
</dbReference>
<protein>
    <submittedName>
        <fullName evidence="2">2-iminobutanoate/2-iminopropanoate deaminase</fullName>
        <ecNumber evidence="2">3.5.99.10</ecNumber>
    </submittedName>
</protein>
<evidence type="ECO:0000313" key="2">
    <source>
        <dbReference type="EMBL" id="NYE81095.1"/>
    </source>
</evidence>
<dbReference type="AlphaFoldDB" id="A0A7Y9IQA1"/>
<dbReference type="SUPFAM" id="SSF55298">
    <property type="entry name" value="YjgF-like"/>
    <property type="match status" value="1"/>
</dbReference>
<dbReference type="PANTHER" id="PTHR11803">
    <property type="entry name" value="2-IMINOBUTANOATE/2-IMINOPROPANOATE DEAMINASE RIDA"/>
    <property type="match status" value="1"/>
</dbReference>
<evidence type="ECO:0000313" key="3">
    <source>
        <dbReference type="Proteomes" id="UP000542125"/>
    </source>
</evidence>
<keyword evidence="3" id="KW-1185">Reference proteome</keyword>
<reference evidence="2 3" key="1">
    <citation type="submission" date="2020-07" db="EMBL/GenBank/DDBJ databases">
        <title>Genomic Encyclopedia of Type Strains, Phase IV (KMG-V): Genome sequencing to study the core and pangenomes of soil and plant-associated prokaryotes.</title>
        <authorList>
            <person name="Whitman W."/>
        </authorList>
    </citation>
    <scope>NUCLEOTIDE SEQUENCE [LARGE SCALE GENOMIC DNA]</scope>
    <source>
        <strain evidence="2 3">SAS40</strain>
    </source>
</reference>
<dbReference type="PANTHER" id="PTHR11803:SF58">
    <property type="entry name" value="PROTEIN HMF1-RELATED"/>
    <property type="match status" value="1"/>
</dbReference>
<organism evidence="2 3">
    <name type="scientific">Pigmentiphaga litoralis</name>
    <dbReference type="NCBI Taxonomy" id="516702"/>
    <lineage>
        <taxon>Bacteria</taxon>
        <taxon>Pseudomonadati</taxon>
        <taxon>Pseudomonadota</taxon>
        <taxon>Betaproteobacteria</taxon>
        <taxon>Burkholderiales</taxon>
        <taxon>Alcaligenaceae</taxon>
        <taxon>Pigmentiphaga</taxon>
    </lineage>
</organism>
<sequence>MASSPASPRVVVPTKALPAPRFRYSPVVVAHPFAFVSGLVGLDPATGALATGGAYGQTVQILANFTALLQEQGWSLSQLVVARLFCTSPDGAASMNQAWEELFKDEVPPARTSVIVAGLPLGAEVEIEFQLVLTQGA</sequence>
<dbReference type="RefSeq" id="WP_179582777.1">
    <property type="nucleotide sequence ID" value="NZ_JACBYR010000001.1"/>
</dbReference>
<comment type="similarity">
    <text evidence="1">Belongs to the RutC family.</text>
</comment>